<dbReference type="Proteomes" id="UP000267841">
    <property type="component" value="Unassembled WGS sequence"/>
</dbReference>
<dbReference type="InterPro" id="IPR038062">
    <property type="entry name" value="ScdA-like_N_sf"/>
</dbReference>
<dbReference type="Gene3D" id="1.10.3910.10">
    <property type="entry name" value="SP0561-like"/>
    <property type="match status" value="1"/>
</dbReference>
<name>A0A497XTD4_9AQUI</name>
<dbReference type="SUPFAM" id="SSF64307">
    <property type="entry name" value="SirA-like"/>
    <property type="match status" value="1"/>
</dbReference>
<dbReference type="OrthoDB" id="14248at2"/>
<dbReference type="SUPFAM" id="SSF140683">
    <property type="entry name" value="SP0561-like"/>
    <property type="match status" value="1"/>
</dbReference>
<proteinExistence type="predicted"/>
<dbReference type="AlphaFoldDB" id="A0A497XTD4"/>
<evidence type="ECO:0000259" key="1">
    <source>
        <dbReference type="Pfam" id="PF08984"/>
    </source>
</evidence>
<protein>
    <submittedName>
        <fullName evidence="3">TusA-related sulfurtransferase</fullName>
    </submittedName>
</protein>
<evidence type="ECO:0000313" key="3">
    <source>
        <dbReference type="EMBL" id="RLJ70402.1"/>
    </source>
</evidence>
<feature type="domain" description="DUF2249" evidence="2">
    <location>
        <begin position="4"/>
        <end position="67"/>
    </location>
</feature>
<sequence>MPFIDVRNLEPPQPMVKVAKALEELKEGETLEVLGSRPFTHLLPRLEELGYSYELKETEEGYLLRIWRSGEERVSKEEEEFRIDENTNVGKLLEKYPEALNVLIEFGFTPLKNPLLRRILPYTVTLGQAKKIKRMSDDKFGKLLERLRELEEWKR</sequence>
<dbReference type="Gene3D" id="3.30.110.40">
    <property type="entry name" value="TusA-like domain"/>
    <property type="match status" value="1"/>
</dbReference>
<gene>
    <name evidence="3" type="ORF">BCF55_0674</name>
</gene>
<keyword evidence="4" id="KW-1185">Reference proteome</keyword>
<dbReference type="RefSeq" id="WP_121009962.1">
    <property type="nucleotide sequence ID" value="NZ_RCCJ01000001.1"/>
</dbReference>
<organism evidence="3 4">
    <name type="scientific">Hydrogenivirga caldilitoris</name>
    <dbReference type="NCBI Taxonomy" id="246264"/>
    <lineage>
        <taxon>Bacteria</taxon>
        <taxon>Pseudomonadati</taxon>
        <taxon>Aquificota</taxon>
        <taxon>Aquificia</taxon>
        <taxon>Aquificales</taxon>
        <taxon>Aquificaceae</taxon>
        <taxon>Hydrogenivirga</taxon>
    </lineage>
</organism>
<dbReference type="InterPro" id="IPR018720">
    <property type="entry name" value="DUF2249"/>
</dbReference>
<keyword evidence="3" id="KW-0808">Transferase</keyword>
<dbReference type="CDD" id="cd00291">
    <property type="entry name" value="SirA_YedF_YeeD"/>
    <property type="match status" value="1"/>
</dbReference>
<evidence type="ECO:0000259" key="2">
    <source>
        <dbReference type="Pfam" id="PF10006"/>
    </source>
</evidence>
<comment type="caution">
    <text evidence="3">The sequence shown here is derived from an EMBL/GenBank/DDBJ whole genome shotgun (WGS) entry which is preliminary data.</text>
</comment>
<reference evidence="3 4" key="1">
    <citation type="submission" date="2018-10" db="EMBL/GenBank/DDBJ databases">
        <title>Genomic Encyclopedia of Archaeal and Bacterial Type Strains, Phase II (KMG-II): from individual species to whole genera.</title>
        <authorList>
            <person name="Goeker M."/>
        </authorList>
    </citation>
    <scope>NUCLEOTIDE SEQUENCE [LARGE SCALE GENOMIC DNA]</scope>
    <source>
        <strain evidence="3 4">DSM 16510</strain>
    </source>
</reference>
<accession>A0A497XTD4</accession>
<dbReference type="Pfam" id="PF08984">
    <property type="entry name" value="DUF1858"/>
    <property type="match status" value="1"/>
</dbReference>
<dbReference type="EMBL" id="RCCJ01000001">
    <property type="protein sequence ID" value="RLJ70402.1"/>
    <property type="molecule type" value="Genomic_DNA"/>
</dbReference>
<dbReference type="InterPro" id="IPR015077">
    <property type="entry name" value="DUF1858"/>
</dbReference>
<evidence type="ECO:0000313" key="4">
    <source>
        <dbReference type="Proteomes" id="UP000267841"/>
    </source>
</evidence>
<dbReference type="GO" id="GO:0016740">
    <property type="term" value="F:transferase activity"/>
    <property type="evidence" value="ECO:0007669"/>
    <property type="project" value="UniProtKB-KW"/>
</dbReference>
<dbReference type="Pfam" id="PF10006">
    <property type="entry name" value="DUF2249"/>
    <property type="match status" value="1"/>
</dbReference>
<dbReference type="InterPro" id="IPR036868">
    <property type="entry name" value="TusA-like_sf"/>
</dbReference>
<feature type="domain" description="DUF1858" evidence="1">
    <location>
        <begin position="83"/>
        <end position="140"/>
    </location>
</feature>